<feature type="domain" description="BZIP" evidence="2">
    <location>
        <begin position="33"/>
        <end position="47"/>
    </location>
</feature>
<dbReference type="Proteomes" id="UP000717696">
    <property type="component" value="Unassembled WGS sequence"/>
</dbReference>
<dbReference type="Pfam" id="PF11905">
    <property type="entry name" value="DUF3425"/>
    <property type="match status" value="1"/>
</dbReference>
<dbReference type="OrthoDB" id="5973539at2759"/>
<evidence type="ECO:0000313" key="4">
    <source>
        <dbReference type="Proteomes" id="UP000717696"/>
    </source>
</evidence>
<keyword evidence="4" id="KW-1185">Reference proteome</keyword>
<organism evidence="3 4">
    <name type="scientific">Dactylonectria estremocensis</name>
    <dbReference type="NCBI Taxonomy" id="1079267"/>
    <lineage>
        <taxon>Eukaryota</taxon>
        <taxon>Fungi</taxon>
        <taxon>Dikarya</taxon>
        <taxon>Ascomycota</taxon>
        <taxon>Pezizomycotina</taxon>
        <taxon>Sordariomycetes</taxon>
        <taxon>Hypocreomycetidae</taxon>
        <taxon>Hypocreales</taxon>
        <taxon>Nectriaceae</taxon>
        <taxon>Dactylonectria</taxon>
    </lineage>
</organism>
<dbReference type="InterPro" id="IPR021833">
    <property type="entry name" value="DUF3425"/>
</dbReference>
<feature type="region of interest" description="Disordered" evidence="1">
    <location>
        <begin position="1"/>
        <end position="40"/>
    </location>
</feature>
<dbReference type="PANTHER" id="PTHR38116">
    <property type="entry name" value="CHROMOSOME 7, WHOLE GENOME SHOTGUN SEQUENCE"/>
    <property type="match status" value="1"/>
</dbReference>
<dbReference type="AlphaFoldDB" id="A0A9P9EFW9"/>
<dbReference type="GO" id="GO:0003700">
    <property type="term" value="F:DNA-binding transcription factor activity"/>
    <property type="evidence" value="ECO:0007669"/>
    <property type="project" value="InterPro"/>
</dbReference>
<dbReference type="CDD" id="cd14688">
    <property type="entry name" value="bZIP_YAP"/>
    <property type="match status" value="1"/>
</dbReference>
<evidence type="ECO:0000313" key="3">
    <source>
        <dbReference type="EMBL" id="KAH7136733.1"/>
    </source>
</evidence>
<name>A0A9P9EFW9_9HYPO</name>
<dbReference type="InterPro" id="IPR004827">
    <property type="entry name" value="bZIP"/>
</dbReference>
<evidence type="ECO:0000256" key="1">
    <source>
        <dbReference type="SAM" id="MobiDB-lite"/>
    </source>
</evidence>
<accession>A0A9P9EFW9</accession>
<dbReference type="EMBL" id="JAGMUU010000016">
    <property type="protein sequence ID" value="KAH7136733.1"/>
    <property type="molecule type" value="Genomic_DNA"/>
</dbReference>
<gene>
    <name evidence="3" type="ORF">B0J13DRAFT_506356</name>
</gene>
<dbReference type="PANTHER" id="PTHR38116:SF8">
    <property type="entry name" value="BZIP DOMAIN-CONTAINING PROTEIN"/>
    <property type="match status" value="1"/>
</dbReference>
<comment type="caution">
    <text evidence="3">The sequence shown here is derived from an EMBL/GenBank/DDBJ whole genome shotgun (WGS) entry which is preliminary data.</text>
</comment>
<reference evidence="3" key="1">
    <citation type="journal article" date="2021" name="Nat. Commun.">
        <title>Genetic determinants of endophytism in the Arabidopsis root mycobiome.</title>
        <authorList>
            <person name="Mesny F."/>
            <person name="Miyauchi S."/>
            <person name="Thiergart T."/>
            <person name="Pickel B."/>
            <person name="Atanasova L."/>
            <person name="Karlsson M."/>
            <person name="Huettel B."/>
            <person name="Barry K.W."/>
            <person name="Haridas S."/>
            <person name="Chen C."/>
            <person name="Bauer D."/>
            <person name="Andreopoulos W."/>
            <person name="Pangilinan J."/>
            <person name="LaButti K."/>
            <person name="Riley R."/>
            <person name="Lipzen A."/>
            <person name="Clum A."/>
            <person name="Drula E."/>
            <person name="Henrissat B."/>
            <person name="Kohler A."/>
            <person name="Grigoriev I.V."/>
            <person name="Martin F.M."/>
            <person name="Hacquard S."/>
        </authorList>
    </citation>
    <scope>NUCLEOTIDE SEQUENCE</scope>
    <source>
        <strain evidence="3">MPI-CAGE-AT-0021</strain>
    </source>
</reference>
<dbReference type="PROSITE" id="PS00036">
    <property type="entry name" value="BZIP_BASIC"/>
    <property type="match status" value="1"/>
</dbReference>
<sequence>MPEHEIGGVPTGRSTSSSDDVGKPAKRVMTAARKEQNRVAQKAYRQRQRELRQALRVNIQQRDKGKLPMLRPQGETCPNRCRFLDNSQINATAHGACQVAAATAADVTPSTPGALLLPSNVQSGTAPTLPCLDRRTMCLVPTTIASAVFENALSLGYDLNRLAECRGDYVSPFYQPLASPDNDPEALISTSVARVTSSSRSRTIPVHLRPTLAQVLIAHDASLDLIPLPFLRERAILMSALMPDTFNLWELKFDIYHRGGLMLWQVDRSGQGNSSACSSYQPWDMRSWEAMPWFLQKWCMVIGGKESPFWKQSTWWHRMRGVEHG</sequence>
<evidence type="ECO:0000259" key="2">
    <source>
        <dbReference type="PROSITE" id="PS00036"/>
    </source>
</evidence>
<proteinExistence type="predicted"/>
<protein>
    <recommendedName>
        <fullName evidence="2">BZIP domain-containing protein</fullName>
    </recommendedName>
</protein>